<keyword evidence="12" id="KW-1185">Reference proteome</keyword>
<keyword evidence="4 7" id="KW-0812">Transmembrane</keyword>
<evidence type="ECO:0000259" key="8">
    <source>
        <dbReference type="PROSITE" id="PS50928"/>
    </source>
</evidence>
<name>A0A4V2UPN7_9FIRM</name>
<organism evidence="10 11">
    <name type="scientific">Faecalimonas umbilicata</name>
    <dbReference type="NCBI Taxonomy" id="1912855"/>
    <lineage>
        <taxon>Bacteria</taxon>
        <taxon>Bacillati</taxon>
        <taxon>Bacillota</taxon>
        <taxon>Clostridia</taxon>
        <taxon>Lachnospirales</taxon>
        <taxon>Lachnospiraceae</taxon>
        <taxon>Faecalimonas</taxon>
    </lineage>
</organism>
<proteinExistence type="inferred from homology"/>
<feature type="transmembrane region" description="Helical" evidence="7">
    <location>
        <begin position="188"/>
        <end position="210"/>
    </location>
</feature>
<accession>A0A4V2UPN7</accession>
<evidence type="ECO:0000256" key="5">
    <source>
        <dbReference type="ARBA" id="ARBA00022989"/>
    </source>
</evidence>
<evidence type="ECO:0000256" key="2">
    <source>
        <dbReference type="ARBA" id="ARBA00022448"/>
    </source>
</evidence>
<dbReference type="Proteomes" id="UP000294613">
    <property type="component" value="Unassembled WGS sequence"/>
</dbReference>
<dbReference type="EMBL" id="BHEO01000002">
    <property type="protein sequence ID" value="GBU04413.1"/>
    <property type="molecule type" value="Genomic_DNA"/>
</dbReference>
<feature type="transmembrane region" description="Helical" evidence="7">
    <location>
        <begin position="245"/>
        <end position="267"/>
    </location>
</feature>
<feature type="transmembrane region" description="Helical" evidence="7">
    <location>
        <begin position="20"/>
        <end position="42"/>
    </location>
</feature>
<feature type="transmembrane region" description="Helical" evidence="7">
    <location>
        <begin position="79"/>
        <end position="102"/>
    </location>
</feature>
<dbReference type="GO" id="GO:0055085">
    <property type="term" value="P:transmembrane transport"/>
    <property type="evidence" value="ECO:0007669"/>
    <property type="project" value="InterPro"/>
</dbReference>
<evidence type="ECO:0000313" key="10">
    <source>
        <dbReference type="EMBL" id="TCS66670.1"/>
    </source>
</evidence>
<evidence type="ECO:0000256" key="4">
    <source>
        <dbReference type="ARBA" id="ARBA00022692"/>
    </source>
</evidence>
<feature type="transmembrane region" description="Helical" evidence="7">
    <location>
        <begin position="114"/>
        <end position="138"/>
    </location>
</feature>
<gene>
    <name evidence="10" type="ORF">EDD74_1183</name>
    <name evidence="9" type="ORF">FAEUMB_09540</name>
</gene>
<comment type="caution">
    <text evidence="10">The sequence shown here is derived from an EMBL/GenBank/DDBJ whole genome shotgun (WGS) entry which is preliminary data.</text>
</comment>
<sequence length="282" mass="31666">MAGMSATNTKKQKAWTPLGVIGLFFILIFAAICIAPFLYMLIMSFTHSTTLMISWGDVNFTDFTNYEHVFGKSGFFRSLMNSVIVVGCSCFFNCVIASMAAYGFEKKHFWGKEFLFKVYMLTLMIPGQVTMIPVFIIMKKLGLLNTYFALVVIILNAFGVFLIRQFMESVPDELLEAAKVDGCPEYKIFINIVIPLIKPVLVSLVVFTFVTSWNDFMWPLVSTTDSSMYTLTVALSLLKTQYQTNYGLILAGATVSFIFPFILYAFLQKQFVEGIALSGVKG</sequence>
<dbReference type="Proteomes" id="UP000702954">
    <property type="component" value="Unassembled WGS sequence"/>
</dbReference>
<feature type="transmembrane region" description="Helical" evidence="7">
    <location>
        <begin position="144"/>
        <end position="167"/>
    </location>
</feature>
<dbReference type="PANTHER" id="PTHR43744:SF12">
    <property type="entry name" value="ABC TRANSPORTER PERMEASE PROTEIN MG189-RELATED"/>
    <property type="match status" value="1"/>
</dbReference>
<evidence type="ECO:0000313" key="11">
    <source>
        <dbReference type="Proteomes" id="UP000294613"/>
    </source>
</evidence>
<dbReference type="InterPro" id="IPR000515">
    <property type="entry name" value="MetI-like"/>
</dbReference>
<dbReference type="AlphaFoldDB" id="A0A4V2UPN7"/>
<dbReference type="PANTHER" id="PTHR43744">
    <property type="entry name" value="ABC TRANSPORTER PERMEASE PROTEIN MG189-RELATED-RELATED"/>
    <property type="match status" value="1"/>
</dbReference>
<feature type="domain" description="ABC transmembrane type-1" evidence="8">
    <location>
        <begin position="79"/>
        <end position="267"/>
    </location>
</feature>
<reference evidence="10 11" key="2">
    <citation type="submission" date="2019-03" db="EMBL/GenBank/DDBJ databases">
        <title>Genomic Encyclopedia of Type Strains, Phase IV (KMG-IV): sequencing the most valuable type-strain genomes for metagenomic binning, comparative biology and taxonomic classification.</title>
        <authorList>
            <person name="Goeker M."/>
        </authorList>
    </citation>
    <scope>NUCLEOTIDE SEQUENCE [LARGE SCALE GENOMIC DNA]</scope>
    <source>
        <strain evidence="10 11">DSM 103426</strain>
    </source>
</reference>
<evidence type="ECO:0000256" key="3">
    <source>
        <dbReference type="ARBA" id="ARBA00022475"/>
    </source>
</evidence>
<keyword evidence="2 7" id="KW-0813">Transport</keyword>
<dbReference type="GO" id="GO:0005886">
    <property type="term" value="C:plasma membrane"/>
    <property type="evidence" value="ECO:0007669"/>
    <property type="project" value="UniProtKB-SubCell"/>
</dbReference>
<keyword evidence="5 7" id="KW-1133">Transmembrane helix</keyword>
<reference evidence="9 12" key="1">
    <citation type="journal article" date="2018" name="Int. J. Syst. Evol. Microbiol.">
        <title>Draft Genome Sequence of Faecalimonas umbilicata JCM 30896T, an Acetate-Producing Bacterium Isolated from Human Feces.</title>
        <authorList>
            <person name="Sakamoto M."/>
            <person name="Ikeyama N."/>
            <person name="Yuki M."/>
            <person name="Ohkuma M."/>
        </authorList>
    </citation>
    <scope>NUCLEOTIDE SEQUENCE [LARGE SCALE GENOMIC DNA]</scope>
    <source>
        <strain evidence="9 12">EGH7</strain>
    </source>
</reference>
<dbReference type="EMBL" id="SLZV01000018">
    <property type="protein sequence ID" value="TCS66670.1"/>
    <property type="molecule type" value="Genomic_DNA"/>
</dbReference>
<dbReference type="CDD" id="cd06261">
    <property type="entry name" value="TM_PBP2"/>
    <property type="match status" value="1"/>
</dbReference>
<dbReference type="InterPro" id="IPR035906">
    <property type="entry name" value="MetI-like_sf"/>
</dbReference>
<dbReference type="SUPFAM" id="SSF161098">
    <property type="entry name" value="MetI-like"/>
    <property type="match status" value="1"/>
</dbReference>
<evidence type="ECO:0000256" key="6">
    <source>
        <dbReference type="ARBA" id="ARBA00023136"/>
    </source>
</evidence>
<dbReference type="PROSITE" id="PS50928">
    <property type="entry name" value="ABC_TM1"/>
    <property type="match status" value="1"/>
</dbReference>
<protein>
    <submittedName>
        <fullName evidence="10">Carbohydrate ABC transporter membrane protein 2 (CUT1 family)</fullName>
    </submittedName>
    <submittedName>
        <fullName evidence="9">Sugar ABC transporter permease</fullName>
    </submittedName>
</protein>
<dbReference type="Gene3D" id="1.10.3720.10">
    <property type="entry name" value="MetI-like"/>
    <property type="match status" value="1"/>
</dbReference>
<evidence type="ECO:0000256" key="1">
    <source>
        <dbReference type="ARBA" id="ARBA00004651"/>
    </source>
</evidence>
<keyword evidence="3" id="KW-1003">Cell membrane</keyword>
<evidence type="ECO:0000256" key="7">
    <source>
        <dbReference type="RuleBase" id="RU363032"/>
    </source>
</evidence>
<comment type="similarity">
    <text evidence="7">Belongs to the binding-protein-dependent transport system permease family.</text>
</comment>
<comment type="subcellular location">
    <subcellularLocation>
        <location evidence="1 7">Cell membrane</location>
        <topology evidence="1 7">Multi-pass membrane protein</topology>
    </subcellularLocation>
</comment>
<evidence type="ECO:0000313" key="9">
    <source>
        <dbReference type="EMBL" id="GBU04413.1"/>
    </source>
</evidence>
<dbReference type="RefSeq" id="WP_009262336.1">
    <property type="nucleotide sequence ID" value="NZ_BHEO01000002.1"/>
</dbReference>
<feature type="transmembrane region" description="Helical" evidence="7">
    <location>
        <begin position="216"/>
        <end position="238"/>
    </location>
</feature>
<keyword evidence="6 7" id="KW-0472">Membrane</keyword>
<evidence type="ECO:0000313" key="12">
    <source>
        <dbReference type="Proteomes" id="UP000702954"/>
    </source>
</evidence>
<dbReference type="Pfam" id="PF00528">
    <property type="entry name" value="BPD_transp_1"/>
    <property type="match status" value="1"/>
</dbReference>